<dbReference type="InterPro" id="IPR006533">
    <property type="entry name" value="T6SS_Vgr_RhsGE"/>
</dbReference>
<dbReference type="PATRIC" id="fig|52.7.peg.2184"/>
<feature type="compositionally biased region" description="Low complexity" evidence="4">
    <location>
        <begin position="444"/>
        <end position="462"/>
    </location>
</feature>
<evidence type="ECO:0000256" key="1">
    <source>
        <dbReference type="ARBA" id="ARBA00001946"/>
    </source>
</evidence>
<feature type="region of interest" description="Disordered" evidence="4">
    <location>
        <begin position="380"/>
        <end position="400"/>
    </location>
</feature>
<dbReference type="OrthoDB" id="5478035at2"/>
<dbReference type="AlphaFoldDB" id="A0A0K1EAI4"/>
<sequence length="955" mass="103616">MQAVLDLAHGAQLDVHRFTVTEALSTPFRIDLLACTPDATLDLGTLVGGAASLRVTLTHRSGRVNTRRWTGFCQQARLARAVSLAEGEMALSTYALTLFPDLTRLARRTDYRVYQHRSLPDIVRDILARWRIDTRWHIDPTTHPSIPHKVQYEETDLAFITRLLEEAGIATCFLDDEADGSTLLLSDTLHLAGPRRDEPLVYLPGANDLGDADIVTDLTLDETQPLPRLTLRDHDFSRPAWPLTTAACAQPSEHNPLEERFTYRPGAFLVDTQPEASAADGIDARLRGSPAPSSNSASHAPRPERHDERYGARLAERALHAARTGHCTLGFSTNTLDLAPGTTFTLTGHPRPDITRAAGWLVTTRTVDMDSDGSWTLHGTAVPADQPYRPPQRTPKPRIPGVQSAHVIGPKGQEIHTDAHGRVQVVFPWQRELPCQPDPGVPRSATSSFAASPPPVASSSSPTQLPSCWLRVSQGWAGAAHGLFALPRVGQEVLVAFLDGDPDQPIIVGRVANALNPIPPHLPEQKTHTVWRSASSPGGATFNEIRFDDTARNETLSLHAGRDLRAQITLDETHRIGRHRVTLVGGGDSARIEGRAVRYLGDDAHVTVAGEARLRVGATLSLTVEGDQLARIDGRAALEADVIHLRAGGALVLEGADITLRGPGGFVRIDGGGVTIDGGAVRIQQGGAPGRGEGADPALPVVPLRGDAERPPPRRLPLFFEFPAVPKGQWPGRGESLTPDDHFLCSIICWCSDTPLPQSCVTRKLRELDRASGGTSRYKAEVRYDMTQTPPVPIMSKREPWRPTTGNPKGCRSPDVVIVKDPSKPPTQDNLEEVVEIKFGKDALDWKQRKAYEQIAGDGVLFRVLSPGECGCPEPRNKAPQPVDDENPQEEAMRVLLLMLAAIALVLDDVLPGGQADDVLLPPVLARLAAGLAKMRPMLQELLTPPTPLPPRLGK</sequence>
<gene>
    <name evidence="6" type="ORF">CMC5_020280</name>
</gene>
<feature type="compositionally biased region" description="Low complexity" evidence="4">
    <location>
        <begin position="289"/>
        <end position="300"/>
    </location>
</feature>
<dbReference type="SMART" id="SM00990">
    <property type="entry name" value="VRR_NUC"/>
    <property type="match status" value="1"/>
</dbReference>
<evidence type="ECO:0000259" key="5">
    <source>
        <dbReference type="SMART" id="SM00990"/>
    </source>
</evidence>
<evidence type="ECO:0000313" key="7">
    <source>
        <dbReference type="Proteomes" id="UP000067626"/>
    </source>
</evidence>
<dbReference type="Pfam" id="PF08774">
    <property type="entry name" value="VRR_NUC"/>
    <property type="match status" value="1"/>
</dbReference>
<dbReference type="NCBIfam" id="TIGR01646">
    <property type="entry name" value="vgr_GE"/>
    <property type="match status" value="1"/>
</dbReference>
<dbReference type="RefSeq" id="WP_050430193.1">
    <property type="nucleotide sequence ID" value="NZ_CP012159.1"/>
</dbReference>
<dbReference type="Gene3D" id="2.40.50.230">
    <property type="entry name" value="Gp5 N-terminal domain"/>
    <property type="match status" value="1"/>
</dbReference>
<dbReference type="Proteomes" id="UP000067626">
    <property type="component" value="Chromosome"/>
</dbReference>
<dbReference type="SUPFAM" id="SSF69279">
    <property type="entry name" value="Phage tail proteins"/>
    <property type="match status" value="2"/>
</dbReference>
<dbReference type="GO" id="GO:0016788">
    <property type="term" value="F:hydrolase activity, acting on ester bonds"/>
    <property type="evidence" value="ECO:0007669"/>
    <property type="project" value="InterPro"/>
</dbReference>
<dbReference type="EMBL" id="CP012159">
    <property type="protein sequence ID" value="AKT37885.1"/>
    <property type="molecule type" value="Genomic_DNA"/>
</dbReference>
<proteinExistence type="predicted"/>
<dbReference type="STRING" id="52.CMC5_020280"/>
<dbReference type="InterPro" id="IPR054030">
    <property type="entry name" value="Gp5_Vgr_C"/>
</dbReference>
<dbReference type="KEGG" id="ccro:CMC5_020280"/>
<dbReference type="InterPro" id="IPR006531">
    <property type="entry name" value="Gp5/Vgr_OB"/>
</dbReference>
<dbReference type="Gene3D" id="4.10.220.110">
    <property type="match status" value="1"/>
</dbReference>
<dbReference type="Gene3D" id="3.55.50.10">
    <property type="entry name" value="Baseplate protein-like domains"/>
    <property type="match status" value="1"/>
</dbReference>
<protein>
    <recommendedName>
        <fullName evidence="5">VRR-NUC domain-containing protein</fullName>
    </recommendedName>
</protein>
<evidence type="ECO:0000256" key="2">
    <source>
        <dbReference type="ARBA" id="ARBA00022722"/>
    </source>
</evidence>
<keyword evidence="3" id="KW-0378">Hydrolase</keyword>
<dbReference type="InterPro" id="IPR014883">
    <property type="entry name" value="VRR_NUC"/>
</dbReference>
<accession>A0A0K1EAI4</accession>
<evidence type="ECO:0000313" key="6">
    <source>
        <dbReference type="EMBL" id="AKT37885.1"/>
    </source>
</evidence>
<dbReference type="SUPFAM" id="SSF69349">
    <property type="entry name" value="Phage fibre proteins"/>
    <property type="match status" value="1"/>
</dbReference>
<name>A0A0K1EAI4_CHOCO</name>
<keyword evidence="2" id="KW-0540">Nuclease</keyword>
<organism evidence="6 7">
    <name type="scientific">Chondromyces crocatus</name>
    <dbReference type="NCBI Taxonomy" id="52"/>
    <lineage>
        <taxon>Bacteria</taxon>
        <taxon>Pseudomonadati</taxon>
        <taxon>Myxococcota</taxon>
        <taxon>Polyangia</taxon>
        <taxon>Polyangiales</taxon>
        <taxon>Polyangiaceae</taxon>
        <taxon>Chondromyces</taxon>
    </lineage>
</organism>
<feature type="compositionally biased region" description="Pro residues" evidence="4">
    <location>
        <begin position="388"/>
        <end position="398"/>
    </location>
</feature>
<feature type="region of interest" description="Disordered" evidence="4">
    <location>
        <begin position="284"/>
        <end position="306"/>
    </location>
</feature>
<dbReference type="InterPro" id="IPR037026">
    <property type="entry name" value="Vgr_OB-fold_dom_sf"/>
</dbReference>
<dbReference type="SUPFAM" id="SSF69255">
    <property type="entry name" value="gp5 N-terminal domain-like"/>
    <property type="match status" value="1"/>
</dbReference>
<feature type="region of interest" description="Disordered" evidence="4">
    <location>
        <begin position="790"/>
        <end position="827"/>
    </location>
</feature>
<dbReference type="Pfam" id="PF04717">
    <property type="entry name" value="Phage_base_V"/>
    <property type="match status" value="1"/>
</dbReference>
<keyword evidence="7" id="KW-1185">Reference proteome</keyword>
<dbReference type="GO" id="GO:0004518">
    <property type="term" value="F:nuclease activity"/>
    <property type="evidence" value="ECO:0007669"/>
    <property type="project" value="UniProtKB-KW"/>
</dbReference>
<evidence type="ECO:0000256" key="3">
    <source>
        <dbReference type="ARBA" id="ARBA00022801"/>
    </source>
</evidence>
<dbReference type="Gene3D" id="2.30.110.50">
    <property type="match status" value="1"/>
</dbReference>
<dbReference type="Pfam" id="PF05954">
    <property type="entry name" value="Phage_GPD"/>
    <property type="match status" value="1"/>
</dbReference>
<feature type="domain" description="VRR-NUC" evidence="5">
    <location>
        <begin position="775"/>
        <end position="869"/>
    </location>
</feature>
<feature type="region of interest" description="Disordered" evidence="4">
    <location>
        <begin position="435"/>
        <end position="464"/>
    </location>
</feature>
<dbReference type="Pfam" id="PF22178">
    <property type="entry name" value="Gp5_trimer_C"/>
    <property type="match status" value="1"/>
</dbReference>
<comment type="cofactor">
    <cofactor evidence="1">
        <name>Mg(2+)</name>
        <dbReference type="ChEBI" id="CHEBI:18420"/>
    </cofactor>
</comment>
<reference evidence="6 7" key="1">
    <citation type="submission" date="2015-07" db="EMBL/GenBank/DDBJ databases">
        <title>Genome analysis of myxobacterium Chondromyces crocatus Cm c5 reveals a high potential for natural compound synthesis and the genetic basis for the loss of fruiting body formation.</title>
        <authorList>
            <person name="Zaburannyi N."/>
            <person name="Bunk B."/>
            <person name="Maier J."/>
            <person name="Overmann J."/>
            <person name="Mueller R."/>
        </authorList>
    </citation>
    <scope>NUCLEOTIDE SEQUENCE [LARGE SCALE GENOMIC DNA]</scope>
    <source>
        <strain evidence="6 7">Cm c5</strain>
    </source>
</reference>
<evidence type="ECO:0000256" key="4">
    <source>
        <dbReference type="SAM" id="MobiDB-lite"/>
    </source>
</evidence>